<sequence>MRNAVFSFILIFITTIGYAQETQRVEINGRINVETEDKEGITVYNQSSNKGVTTDENGAFKIDVAENDILAFGALQFKDFTITIDKRIIKSRQVSVRLVEEVNKLDEVIVLPYDLSGNINVDVEAVRTYNVEMAEIYKGQEDFDDYKFSADNKTKIDDPLLDENRFRNGLNIANLFKLFLKKKGAPKTEVEIFEEKQSLIAKRYSANFLKDNFKIPTDLTEAFIEYIENKGYEKSLLLRKNEIFLIEFLEKESQLFLLSRE</sequence>
<accession>A0ABQ2BXI8</accession>
<evidence type="ECO:0000313" key="2">
    <source>
        <dbReference type="Proteomes" id="UP000624701"/>
    </source>
</evidence>
<evidence type="ECO:0008006" key="3">
    <source>
        <dbReference type="Google" id="ProtNLM"/>
    </source>
</evidence>
<name>A0ABQ2BXI8_9FLAO</name>
<protein>
    <recommendedName>
        <fullName evidence="3">CarboxypepD_reg-like domain-containing protein</fullName>
    </recommendedName>
</protein>
<organism evidence="1 2">
    <name type="scientific">Winogradskyella haliclonae</name>
    <dbReference type="NCBI Taxonomy" id="2048558"/>
    <lineage>
        <taxon>Bacteria</taxon>
        <taxon>Pseudomonadati</taxon>
        <taxon>Bacteroidota</taxon>
        <taxon>Flavobacteriia</taxon>
        <taxon>Flavobacteriales</taxon>
        <taxon>Flavobacteriaceae</taxon>
        <taxon>Winogradskyella</taxon>
    </lineage>
</organism>
<reference evidence="2" key="1">
    <citation type="journal article" date="2019" name="Int. J. Syst. Evol. Microbiol.">
        <title>The Global Catalogue of Microorganisms (GCM) 10K type strain sequencing project: providing services to taxonomists for standard genome sequencing and annotation.</title>
        <authorList>
            <consortium name="The Broad Institute Genomics Platform"/>
            <consortium name="The Broad Institute Genome Sequencing Center for Infectious Disease"/>
            <person name="Wu L."/>
            <person name="Ma J."/>
        </authorList>
    </citation>
    <scope>NUCLEOTIDE SEQUENCE [LARGE SCALE GENOMIC DNA]</scope>
    <source>
        <strain evidence="2">CCM 8681</strain>
    </source>
</reference>
<dbReference type="EMBL" id="BMDQ01000001">
    <property type="protein sequence ID" value="GGI56784.1"/>
    <property type="molecule type" value="Genomic_DNA"/>
</dbReference>
<dbReference type="Pfam" id="PF13715">
    <property type="entry name" value="CarbopepD_reg_2"/>
    <property type="match status" value="1"/>
</dbReference>
<dbReference type="Gene3D" id="2.60.40.1120">
    <property type="entry name" value="Carboxypeptidase-like, regulatory domain"/>
    <property type="match status" value="1"/>
</dbReference>
<dbReference type="RefSeq" id="WP_188373680.1">
    <property type="nucleotide sequence ID" value="NZ_BMDQ01000001.1"/>
</dbReference>
<dbReference type="SUPFAM" id="SSF49464">
    <property type="entry name" value="Carboxypeptidase regulatory domain-like"/>
    <property type="match status" value="1"/>
</dbReference>
<evidence type="ECO:0000313" key="1">
    <source>
        <dbReference type="EMBL" id="GGI56784.1"/>
    </source>
</evidence>
<dbReference type="InterPro" id="IPR008969">
    <property type="entry name" value="CarboxyPept-like_regulatory"/>
</dbReference>
<comment type="caution">
    <text evidence="1">The sequence shown here is derived from an EMBL/GenBank/DDBJ whole genome shotgun (WGS) entry which is preliminary data.</text>
</comment>
<gene>
    <name evidence="1" type="ORF">GCM10011444_10930</name>
</gene>
<dbReference type="Proteomes" id="UP000624701">
    <property type="component" value="Unassembled WGS sequence"/>
</dbReference>
<proteinExistence type="predicted"/>
<keyword evidence="2" id="KW-1185">Reference proteome</keyword>